<dbReference type="InterPro" id="IPR026891">
    <property type="entry name" value="Fn3-like"/>
</dbReference>
<dbReference type="AlphaFoldDB" id="A0A1M6HSR9"/>
<keyword evidence="1" id="KW-0472">Membrane</keyword>
<dbReference type="Gene3D" id="2.60.40.10">
    <property type="entry name" value="Immunoglobulins"/>
    <property type="match status" value="1"/>
</dbReference>
<organism evidence="3 4">
    <name type="scientific">Flavobacterium haoranii</name>
    <dbReference type="NCBI Taxonomy" id="683124"/>
    <lineage>
        <taxon>Bacteria</taxon>
        <taxon>Pseudomonadati</taxon>
        <taxon>Bacteroidota</taxon>
        <taxon>Flavobacteriia</taxon>
        <taxon>Flavobacteriales</taxon>
        <taxon>Flavobacteriaceae</taxon>
        <taxon>Flavobacterium</taxon>
    </lineage>
</organism>
<keyword evidence="1" id="KW-0812">Transmembrane</keyword>
<dbReference type="InterPro" id="IPR013783">
    <property type="entry name" value="Ig-like_fold"/>
</dbReference>
<feature type="domain" description="Fibronectin type III-like" evidence="2">
    <location>
        <begin position="198"/>
        <end position="260"/>
    </location>
</feature>
<dbReference type="SMART" id="SM01217">
    <property type="entry name" value="Fn3_like"/>
    <property type="match status" value="1"/>
</dbReference>
<proteinExistence type="predicted"/>
<dbReference type="STRING" id="683124.SAMN05444337_1633"/>
<evidence type="ECO:0000313" key="4">
    <source>
        <dbReference type="Proteomes" id="UP000184232"/>
    </source>
</evidence>
<dbReference type="Pfam" id="PF14310">
    <property type="entry name" value="Fn3-like"/>
    <property type="match status" value="1"/>
</dbReference>
<dbReference type="SUPFAM" id="SSF69304">
    <property type="entry name" value="Tricorn protease N-terminal domain"/>
    <property type="match status" value="1"/>
</dbReference>
<dbReference type="EMBL" id="FQZH01000002">
    <property type="protein sequence ID" value="SHJ25220.1"/>
    <property type="molecule type" value="Genomic_DNA"/>
</dbReference>
<feature type="transmembrane region" description="Helical" evidence="1">
    <location>
        <begin position="12"/>
        <end position="31"/>
    </location>
</feature>
<name>A0A1M6HSR9_9FLAO</name>
<gene>
    <name evidence="3" type="ORF">SAMN05444337_1633</name>
</gene>
<dbReference type="Proteomes" id="UP000184232">
    <property type="component" value="Unassembled WGS sequence"/>
</dbReference>
<accession>A0A1M6HSR9</accession>
<sequence>MYIYLKNTLKRITYICLYFVLHTIVSISSELPPIVKFSPSQYNAGNQNWMITQDNKNFMFFANNNGLLEYNGSEWTTYTSPNETIIRSVKAVDDKIYTGCYMEFGYWKRKADNSLKYYSLSQKIKSKILDDEQFWNILNYENWIIFQSLNQIFIYNTEKDNFRIVTPKKSITKAFLANETVYFQVYNEGLYEVNNGNSKLVCSIIRPIKELRDFKMVELNPNETKVVTFKINKETIGFYNNNLDWIVEPGAFNLFIGGSSDKTLQTKFSYE</sequence>
<reference evidence="3 4" key="1">
    <citation type="submission" date="2016-11" db="EMBL/GenBank/DDBJ databases">
        <authorList>
            <person name="Jaros S."/>
            <person name="Januszkiewicz K."/>
            <person name="Wedrychowicz H."/>
        </authorList>
    </citation>
    <scope>NUCLEOTIDE SEQUENCE [LARGE SCALE GENOMIC DNA]</scope>
    <source>
        <strain evidence="3 4">DSM 22807</strain>
    </source>
</reference>
<keyword evidence="4" id="KW-1185">Reference proteome</keyword>
<evidence type="ECO:0000259" key="2">
    <source>
        <dbReference type="SMART" id="SM01217"/>
    </source>
</evidence>
<evidence type="ECO:0000313" key="3">
    <source>
        <dbReference type="EMBL" id="SHJ25220.1"/>
    </source>
</evidence>
<evidence type="ECO:0000256" key="1">
    <source>
        <dbReference type="SAM" id="Phobius"/>
    </source>
</evidence>
<protein>
    <submittedName>
        <fullName evidence="3">Fibronectin type III-like domain-containing protein</fullName>
    </submittedName>
</protein>
<keyword evidence="1" id="KW-1133">Transmembrane helix</keyword>